<keyword evidence="3" id="KW-1185">Reference proteome</keyword>
<evidence type="ECO:0000313" key="2">
    <source>
        <dbReference type="EMBL" id="CAK0811144.1"/>
    </source>
</evidence>
<accession>A0ABN9QZ13</accession>
<proteinExistence type="predicted"/>
<reference evidence="2" key="1">
    <citation type="submission" date="2023-10" db="EMBL/GenBank/DDBJ databases">
        <authorList>
            <person name="Chen Y."/>
            <person name="Shah S."/>
            <person name="Dougan E. K."/>
            <person name="Thang M."/>
            <person name="Chan C."/>
        </authorList>
    </citation>
    <scope>NUCLEOTIDE SEQUENCE [LARGE SCALE GENOMIC DNA]</scope>
</reference>
<evidence type="ECO:0000256" key="1">
    <source>
        <dbReference type="SAM" id="MobiDB-lite"/>
    </source>
</evidence>
<gene>
    <name evidence="2" type="ORF">PCOR1329_LOCUS15867</name>
</gene>
<dbReference type="Proteomes" id="UP001189429">
    <property type="component" value="Unassembled WGS sequence"/>
</dbReference>
<name>A0ABN9QZ13_9DINO</name>
<organism evidence="2 3">
    <name type="scientific">Prorocentrum cordatum</name>
    <dbReference type="NCBI Taxonomy" id="2364126"/>
    <lineage>
        <taxon>Eukaryota</taxon>
        <taxon>Sar</taxon>
        <taxon>Alveolata</taxon>
        <taxon>Dinophyceae</taxon>
        <taxon>Prorocentrales</taxon>
        <taxon>Prorocentraceae</taxon>
        <taxon>Prorocentrum</taxon>
    </lineage>
</organism>
<evidence type="ECO:0000313" key="3">
    <source>
        <dbReference type="Proteomes" id="UP001189429"/>
    </source>
</evidence>
<dbReference type="EMBL" id="CAUYUJ010004836">
    <property type="protein sequence ID" value="CAK0811144.1"/>
    <property type="molecule type" value="Genomic_DNA"/>
</dbReference>
<comment type="caution">
    <text evidence="2">The sequence shown here is derived from an EMBL/GenBank/DDBJ whole genome shotgun (WGS) entry which is preliminary data.</text>
</comment>
<sequence>MIAKLLAVHLDTVQICGGGSTCATGGQRTNEWEEETYNDGGGSRGRRGKKRKGDVCRRLDGFWDGQASRRSWGASQPGVPVQALLPEAHGPRPGDLRLPGGRGAVRQQVLHRLQGRGEALPEAAVEVAAQLLRERRGLEGS</sequence>
<feature type="region of interest" description="Disordered" evidence="1">
    <location>
        <begin position="33"/>
        <end position="52"/>
    </location>
</feature>
<protein>
    <submittedName>
        <fullName evidence="2">Uncharacterized protein</fullName>
    </submittedName>
</protein>